<reference evidence="2 3" key="1">
    <citation type="submission" date="2015-09" db="EMBL/GenBank/DDBJ databases">
        <authorList>
            <consortium name="Pathogen Informatics"/>
        </authorList>
    </citation>
    <scope>NUCLEOTIDE SEQUENCE [LARGE SCALE GENOMIC DNA]</scope>
    <source>
        <strain evidence="2 3">2789STDY5608854</strain>
    </source>
</reference>
<feature type="region of interest" description="Disordered" evidence="1">
    <location>
        <begin position="287"/>
        <end position="306"/>
    </location>
</feature>
<gene>
    <name evidence="2" type="ORF">ERS852411_00330</name>
</gene>
<proteinExistence type="predicted"/>
<dbReference type="AlphaFoldDB" id="A0A173Z0Y7"/>
<evidence type="ECO:0000256" key="1">
    <source>
        <dbReference type="SAM" id="MobiDB-lite"/>
    </source>
</evidence>
<protein>
    <submittedName>
        <fullName evidence="2">Uncharacterized protein</fullName>
    </submittedName>
</protein>
<evidence type="ECO:0000313" key="3">
    <source>
        <dbReference type="Proteomes" id="UP000095746"/>
    </source>
</evidence>
<evidence type="ECO:0000313" key="2">
    <source>
        <dbReference type="EMBL" id="CUN69400.1"/>
    </source>
</evidence>
<dbReference type="RefSeq" id="WP_021632109.1">
    <property type="nucleotide sequence ID" value="NZ_JBPZJA010000001.1"/>
</dbReference>
<accession>A0A173Z0Y7</accession>
<organism evidence="2 3">
    <name type="scientific">Flavonifractor plautii</name>
    <name type="common">Fusobacterium plautii</name>
    <dbReference type="NCBI Taxonomy" id="292800"/>
    <lineage>
        <taxon>Bacteria</taxon>
        <taxon>Bacillati</taxon>
        <taxon>Bacillota</taxon>
        <taxon>Clostridia</taxon>
        <taxon>Eubacteriales</taxon>
        <taxon>Oscillospiraceae</taxon>
        <taxon>Flavonifractor</taxon>
    </lineage>
</organism>
<sequence>MNEHRNCTCPASKSGSFQIATDHYSRNFIPTGWKLEYTSLEQHEPQRFLYMTGWCLRCGGQDLQSGISIPDELSGDALLERIYREMEHYRPFEHRRSDGTYNRSLLGRTAWYMEQDDLTLGEKNAQFLKLFHEEDQRAVEDWICRNRAEEPYTVPRRDRKSTLLYAVLDRARANGDLREIEPIWDYYLPNKNEPLSPDKDSYLTNYAFSAVSTIDFGCEGIYVELFLEGQFDESGNDRCSIGTFKTLRDDAEACRLMGQLCGVLMYHTAKYVNENLHRYTPKRELEAELHRKSAVTESTSEDSRHA</sequence>
<dbReference type="EMBL" id="CYZT01000010">
    <property type="protein sequence ID" value="CUN69400.1"/>
    <property type="molecule type" value="Genomic_DNA"/>
</dbReference>
<name>A0A173Z0Y7_FLAPL</name>
<dbReference type="Proteomes" id="UP000095746">
    <property type="component" value="Unassembled WGS sequence"/>
</dbReference>